<evidence type="ECO:0000313" key="2">
    <source>
        <dbReference type="EMBL" id="UXX78061.1"/>
    </source>
</evidence>
<evidence type="ECO:0000313" key="3">
    <source>
        <dbReference type="Proteomes" id="UP001062165"/>
    </source>
</evidence>
<protein>
    <submittedName>
        <fullName evidence="2">Glycosyltransferase</fullName>
    </submittedName>
</protein>
<dbReference type="RefSeq" id="WP_263049807.1">
    <property type="nucleotide sequence ID" value="NZ_CP106735.1"/>
</dbReference>
<accession>A0ABY6CVW8</accession>
<gene>
    <name evidence="2" type="ORF">N7E81_11900</name>
</gene>
<keyword evidence="3" id="KW-1185">Reference proteome</keyword>
<feature type="domain" description="Glycosyltransferase 2-like" evidence="1">
    <location>
        <begin position="5"/>
        <end position="172"/>
    </location>
</feature>
<evidence type="ECO:0000259" key="1">
    <source>
        <dbReference type="Pfam" id="PF00535"/>
    </source>
</evidence>
<dbReference type="PANTHER" id="PTHR22916">
    <property type="entry name" value="GLYCOSYLTRANSFERASE"/>
    <property type="match status" value="1"/>
</dbReference>
<dbReference type="PANTHER" id="PTHR22916:SF69">
    <property type="entry name" value="BIFUNCTIONAL GLYCOSYLTRANSFERASE PGTA"/>
    <property type="match status" value="1"/>
</dbReference>
<proteinExistence type="predicted"/>
<dbReference type="Proteomes" id="UP001062165">
    <property type="component" value="Chromosome"/>
</dbReference>
<organism evidence="2 3">
    <name type="scientific">Reichenbachiella carrageenanivorans</name>
    <dbReference type="NCBI Taxonomy" id="2979869"/>
    <lineage>
        <taxon>Bacteria</taxon>
        <taxon>Pseudomonadati</taxon>
        <taxon>Bacteroidota</taxon>
        <taxon>Cytophagia</taxon>
        <taxon>Cytophagales</taxon>
        <taxon>Reichenbachiellaceae</taxon>
        <taxon>Reichenbachiella</taxon>
    </lineage>
</organism>
<dbReference type="InterPro" id="IPR001173">
    <property type="entry name" value="Glyco_trans_2-like"/>
</dbReference>
<dbReference type="EMBL" id="CP106735">
    <property type="protein sequence ID" value="UXX78061.1"/>
    <property type="molecule type" value="Genomic_DNA"/>
</dbReference>
<dbReference type="Pfam" id="PF00535">
    <property type="entry name" value="Glycos_transf_2"/>
    <property type="match status" value="1"/>
</dbReference>
<reference evidence="2" key="1">
    <citation type="submission" date="2022-10" db="EMBL/GenBank/DDBJ databases">
        <title>Comparative genomics and taxonomic characterization of three novel marine species of genus Reichenbachiella exhibiting antioxidant and polysaccharide degradation activities.</title>
        <authorList>
            <person name="Muhammad N."/>
            <person name="Lee Y.-J."/>
            <person name="Ko J."/>
            <person name="Kim S.-G."/>
        </authorList>
    </citation>
    <scope>NUCLEOTIDE SEQUENCE</scope>
    <source>
        <strain evidence="2">Wsw4-B4</strain>
    </source>
</reference>
<dbReference type="SUPFAM" id="SSF53448">
    <property type="entry name" value="Nucleotide-diphospho-sugar transferases"/>
    <property type="match status" value="1"/>
</dbReference>
<dbReference type="Gene3D" id="3.90.550.10">
    <property type="entry name" value="Spore Coat Polysaccharide Biosynthesis Protein SpsA, Chain A"/>
    <property type="match status" value="1"/>
</dbReference>
<dbReference type="InterPro" id="IPR029044">
    <property type="entry name" value="Nucleotide-diphossugar_trans"/>
</dbReference>
<name>A0ABY6CVW8_9BACT</name>
<sequence>MMNLSVILPYYNAAHTLKEATQSILNQTYSDFELLLIDNNSTDHSTEIAKQLASSDPRIKLLTEPCQGVVFAANTGMAAAIGKYIARMDADDVAHPERLERQFNHLESNLSLSISATQVKYQSEKDTPDDFEHFVQWSNSLISWDNIYHNRFVEFPIVNPTLMFRKSILDEVGYLREGNFPEDYEWFLRTTSKNHKIEKLPLPLLDWHDSPHRLTRTDDRYDTDAFFNIKTKYLAQHLISINQEEVWIWGAGKLGFKRSQLLLQEGITIAGYIDIKKTKQLAHYPCVHFEQISLSDQPFILSYITNRGRRDEVRSFLNTKKYTEGENYIIAG</sequence>